<gene>
    <name evidence="1" type="ORF">CHX27_09880</name>
</gene>
<comment type="caution">
    <text evidence="1">The sequence shown here is derived from an EMBL/GenBank/DDBJ whole genome shotgun (WGS) entry which is preliminary data.</text>
</comment>
<name>A0A255ZQ46_9FLAO</name>
<protein>
    <submittedName>
        <fullName evidence="1">Uncharacterized protein</fullName>
    </submittedName>
</protein>
<organism evidence="1 2">
    <name type="scientific">Flavobacterium aurantiibacter</name>
    <dbReference type="NCBI Taxonomy" id="2023067"/>
    <lineage>
        <taxon>Bacteria</taxon>
        <taxon>Pseudomonadati</taxon>
        <taxon>Bacteroidota</taxon>
        <taxon>Flavobacteriia</taxon>
        <taxon>Flavobacteriales</taxon>
        <taxon>Flavobacteriaceae</taxon>
        <taxon>Flavobacterium</taxon>
    </lineage>
</organism>
<evidence type="ECO:0000313" key="2">
    <source>
        <dbReference type="Proteomes" id="UP000216035"/>
    </source>
</evidence>
<keyword evidence="2" id="KW-1185">Reference proteome</keyword>
<dbReference type="AlphaFoldDB" id="A0A255ZQ46"/>
<proteinExistence type="predicted"/>
<evidence type="ECO:0000313" key="1">
    <source>
        <dbReference type="EMBL" id="OYQ43541.1"/>
    </source>
</evidence>
<dbReference type="Proteomes" id="UP000216035">
    <property type="component" value="Unassembled WGS sequence"/>
</dbReference>
<reference evidence="1 2" key="1">
    <citation type="submission" date="2017-07" db="EMBL/GenBank/DDBJ databases">
        <title>Flavobacterium cyanobacteriorum sp. nov., isolated from cyanobacterial aggregates in a eutrophic lake.</title>
        <authorList>
            <person name="Cai H."/>
        </authorList>
    </citation>
    <scope>NUCLEOTIDE SEQUENCE [LARGE SCALE GENOMIC DNA]</scope>
    <source>
        <strain evidence="1 2">TH167</strain>
    </source>
</reference>
<accession>A0A255ZQ46</accession>
<dbReference type="EMBL" id="NOXX01000202">
    <property type="protein sequence ID" value="OYQ43541.1"/>
    <property type="molecule type" value="Genomic_DNA"/>
</dbReference>
<sequence length="96" mass="11205">MVDKPYYEFYFLIEFKLWVYKSKKLMIRMQFPPNVGNVFRSSGRADYPTALRPGFGCRARSMSDDAAPRYTNVTYGRFFVGAAQIMKKKPPIEVVF</sequence>